<evidence type="ECO:0000313" key="2">
    <source>
        <dbReference type="Proteomes" id="UP001139193"/>
    </source>
</evidence>
<keyword evidence="2" id="KW-1185">Reference proteome</keyword>
<dbReference type="RefSeq" id="WP_241937074.1">
    <property type="nucleotide sequence ID" value="NZ_JALBGC010000004.1"/>
</dbReference>
<organism evidence="1 2">
    <name type="scientific">Hymenobacter cyanobacteriorum</name>
    <dbReference type="NCBI Taxonomy" id="2926463"/>
    <lineage>
        <taxon>Bacteria</taxon>
        <taxon>Pseudomonadati</taxon>
        <taxon>Bacteroidota</taxon>
        <taxon>Cytophagia</taxon>
        <taxon>Cytophagales</taxon>
        <taxon>Hymenobacteraceae</taxon>
        <taxon>Hymenobacter</taxon>
    </lineage>
</organism>
<protein>
    <submittedName>
        <fullName evidence="1">Uncharacterized protein</fullName>
    </submittedName>
</protein>
<proteinExistence type="predicted"/>
<dbReference type="AlphaFoldDB" id="A0A9X1VHE6"/>
<evidence type="ECO:0000313" key="1">
    <source>
        <dbReference type="EMBL" id="MCI1188847.1"/>
    </source>
</evidence>
<dbReference type="EMBL" id="JALBGC010000004">
    <property type="protein sequence ID" value="MCI1188847.1"/>
    <property type="molecule type" value="Genomic_DNA"/>
</dbReference>
<reference evidence="1" key="1">
    <citation type="submission" date="2022-03" db="EMBL/GenBank/DDBJ databases">
        <title>Bacterial whole genome sequence for Hymenobacter sp. DH14.</title>
        <authorList>
            <person name="Le V."/>
        </authorList>
    </citation>
    <scope>NUCLEOTIDE SEQUENCE</scope>
    <source>
        <strain evidence="1">DH14</strain>
    </source>
</reference>
<accession>A0A9X1VHE6</accession>
<gene>
    <name evidence="1" type="ORF">MON38_15595</name>
</gene>
<dbReference type="Proteomes" id="UP001139193">
    <property type="component" value="Unassembled WGS sequence"/>
</dbReference>
<comment type="caution">
    <text evidence="1">The sequence shown here is derived from an EMBL/GenBank/DDBJ whole genome shotgun (WGS) entry which is preliminary data.</text>
</comment>
<sequence>MKSFLHKIIGGFFLTGLVLGNSSVRAQAHIEGAVQQGKGAYVQKTDRTECITNTLLGVPGIGRCLPMSQEKFMVTPSGSAMSVWKGVVPATARPTQRLVYNATWTEANNDGVTRTYNTVAVTMPDGSVKLTLMDKDNGHGKK</sequence>
<name>A0A9X1VHE6_9BACT</name>